<keyword evidence="2" id="KW-1185">Reference proteome</keyword>
<dbReference type="EMBL" id="BNJG01000002">
    <property type="protein sequence ID" value="GHO56481.1"/>
    <property type="molecule type" value="Genomic_DNA"/>
</dbReference>
<evidence type="ECO:0000313" key="2">
    <source>
        <dbReference type="Proteomes" id="UP000654345"/>
    </source>
</evidence>
<name>A0ABQ3UUH3_9CHLR</name>
<organism evidence="1 2">
    <name type="scientific">Ktedonobacter robiniae</name>
    <dbReference type="NCBI Taxonomy" id="2778365"/>
    <lineage>
        <taxon>Bacteria</taxon>
        <taxon>Bacillati</taxon>
        <taxon>Chloroflexota</taxon>
        <taxon>Ktedonobacteria</taxon>
        <taxon>Ktedonobacterales</taxon>
        <taxon>Ktedonobacteraceae</taxon>
        <taxon>Ktedonobacter</taxon>
    </lineage>
</organism>
<reference evidence="1 2" key="1">
    <citation type="journal article" date="2021" name="Int. J. Syst. Evol. Microbiol.">
        <title>Reticulibacter mediterranei gen. nov., sp. nov., within the new family Reticulibacteraceae fam. nov., and Ktedonospora formicarum gen. nov., sp. nov., Ktedonobacter robiniae sp. nov., Dictyobacter formicarum sp. nov. and Dictyobacter arantiisoli sp. nov., belonging to the class Ktedonobacteria.</title>
        <authorList>
            <person name="Yabe S."/>
            <person name="Zheng Y."/>
            <person name="Wang C.M."/>
            <person name="Sakai Y."/>
            <person name="Abe K."/>
            <person name="Yokota A."/>
            <person name="Donadio S."/>
            <person name="Cavaletti L."/>
            <person name="Monciardini P."/>
        </authorList>
    </citation>
    <scope>NUCLEOTIDE SEQUENCE [LARGE SCALE GENOMIC DNA]</scope>
    <source>
        <strain evidence="1 2">SOSP1-30</strain>
    </source>
</reference>
<evidence type="ECO:0000313" key="1">
    <source>
        <dbReference type="EMBL" id="GHO56481.1"/>
    </source>
</evidence>
<accession>A0ABQ3UUH3</accession>
<dbReference type="Proteomes" id="UP000654345">
    <property type="component" value="Unassembled WGS sequence"/>
</dbReference>
<comment type="caution">
    <text evidence="1">The sequence shown here is derived from an EMBL/GenBank/DDBJ whole genome shotgun (WGS) entry which is preliminary data.</text>
</comment>
<sequence length="62" mass="7113">MIMNIHSSFQIEQRKGETTCTLETIRKRIAAYEAAGVQELQIIFPDAVQLDSRRRFAQAFIA</sequence>
<protein>
    <submittedName>
        <fullName evidence="1">Uncharacterized protein</fullName>
    </submittedName>
</protein>
<gene>
    <name evidence="1" type="ORF">KSB_49560</name>
</gene>
<proteinExistence type="predicted"/>